<dbReference type="GO" id="GO:0006412">
    <property type="term" value="P:translation"/>
    <property type="evidence" value="ECO:0007669"/>
    <property type="project" value="UniProtKB-UniRule"/>
</dbReference>
<keyword evidence="7" id="KW-0820">tRNA-binding</keyword>
<dbReference type="Proteomes" id="UP000229600">
    <property type="component" value="Unassembled WGS sequence"/>
</dbReference>
<evidence type="ECO:0000313" key="11">
    <source>
        <dbReference type="Proteomes" id="UP000229600"/>
    </source>
</evidence>
<comment type="function">
    <text evidence="7">Located at the top of the head of the 30S subunit, it contacts several helices of the 16S rRNA. In the 70S ribosome it contacts the 23S rRNA (bridge B1a) and protein L5 of the 50S subunit (bridge B1b), connecting the 2 subunits; these bridges are implicated in subunit movement. Contacts the tRNAs in the A and P-sites.</text>
</comment>
<dbReference type="PANTHER" id="PTHR10871">
    <property type="entry name" value="30S RIBOSOMAL PROTEIN S13/40S RIBOSOMAL PROTEIN S18"/>
    <property type="match status" value="1"/>
</dbReference>
<evidence type="ECO:0000256" key="7">
    <source>
        <dbReference type="HAMAP-Rule" id="MF_01315"/>
    </source>
</evidence>
<dbReference type="AlphaFoldDB" id="A0A2H0N7K5"/>
<evidence type="ECO:0000256" key="8">
    <source>
        <dbReference type="RuleBase" id="RU003830"/>
    </source>
</evidence>
<keyword evidence="4 7" id="KW-0689">Ribosomal protein</keyword>
<evidence type="ECO:0000313" key="10">
    <source>
        <dbReference type="EMBL" id="PIR04096.1"/>
    </source>
</evidence>
<dbReference type="PIRSF" id="PIRSF002134">
    <property type="entry name" value="Ribosomal_S13"/>
    <property type="match status" value="1"/>
</dbReference>
<dbReference type="InterPro" id="IPR019980">
    <property type="entry name" value="Ribosomal_uS13_bac-type"/>
</dbReference>
<dbReference type="PROSITE" id="PS50159">
    <property type="entry name" value="RIBOSOMAL_S13_2"/>
    <property type="match status" value="1"/>
</dbReference>
<gene>
    <name evidence="7" type="primary">rpsM</name>
    <name evidence="10" type="ORF">COV59_02845</name>
</gene>
<dbReference type="GO" id="GO:0019843">
    <property type="term" value="F:rRNA binding"/>
    <property type="evidence" value="ECO:0007669"/>
    <property type="project" value="UniProtKB-UniRule"/>
</dbReference>
<name>A0A2H0N7K5_9BACT</name>
<organism evidence="10 11">
    <name type="scientific">Candidatus Magasanikbacteria bacterium CG11_big_fil_rev_8_21_14_0_20_39_34</name>
    <dbReference type="NCBI Taxonomy" id="1974653"/>
    <lineage>
        <taxon>Bacteria</taxon>
        <taxon>Candidatus Magasanikiibacteriota</taxon>
    </lineage>
</organism>
<dbReference type="Gene3D" id="1.10.8.50">
    <property type="match status" value="1"/>
</dbReference>
<evidence type="ECO:0000256" key="9">
    <source>
        <dbReference type="SAM" id="MobiDB-lite"/>
    </source>
</evidence>
<comment type="similarity">
    <text evidence="1 7 8">Belongs to the universal ribosomal protein uS13 family.</text>
</comment>
<accession>A0A2H0N7K5</accession>
<comment type="caution">
    <text evidence="10">The sequence shown here is derived from an EMBL/GenBank/DDBJ whole genome shotgun (WGS) entry which is preliminary data.</text>
</comment>
<evidence type="ECO:0000256" key="3">
    <source>
        <dbReference type="ARBA" id="ARBA00022884"/>
    </source>
</evidence>
<dbReference type="NCBIfam" id="TIGR03631">
    <property type="entry name" value="uS13_bact"/>
    <property type="match status" value="1"/>
</dbReference>
<evidence type="ECO:0000256" key="1">
    <source>
        <dbReference type="ARBA" id="ARBA00008080"/>
    </source>
</evidence>
<dbReference type="GO" id="GO:0005829">
    <property type="term" value="C:cytosol"/>
    <property type="evidence" value="ECO:0007669"/>
    <property type="project" value="TreeGrafter"/>
</dbReference>
<dbReference type="Gene3D" id="4.10.910.10">
    <property type="entry name" value="30s ribosomal protein s13, domain 2"/>
    <property type="match status" value="1"/>
</dbReference>
<dbReference type="SUPFAM" id="SSF46946">
    <property type="entry name" value="S13-like H2TH domain"/>
    <property type="match status" value="1"/>
</dbReference>
<dbReference type="Pfam" id="PF00416">
    <property type="entry name" value="Ribosomal_S13"/>
    <property type="match status" value="1"/>
</dbReference>
<keyword evidence="3 7" id="KW-0694">RNA-binding</keyword>
<dbReference type="InterPro" id="IPR027437">
    <property type="entry name" value="Rbsml_uS13_C"/>
</dbReference>
<sequence length="128" mass="14443">MRVSGITIPKQKQVHIALTYVYGIGPTSAKKILAQAKVAEDIRVKDLTQEQEDAIRSIVEKDYTTEGNLRREVTANIKRLKDIKSHRGTRHIKRLPVRGQRTKTNSRTVRGNKRNMAVSGKKPAAQKT</sequence>
<dbReference type="HAMAP" id="MF_01315">
    <property type="entry name" value="Ribosomal_uS13"/>
    <property type="match status" value="1"/>
</dbReference>
<feature type="region of interest" description="Disordered" evidence="9">
    <location>
        <begin position="97"/>
        <end position="128"/>
    </location>
</feature>
<proteinExistence type="inferred from homology"/>
<reference evidence="10 11" key="1">
    <citation type="submission" date="2017-09" db="EMBL/GenBank/DDBJ databases">
        <title>Depth-based differentiation of microbial function through sediment-hosted aquifers and enrichment of novel symbionts in the deep terrestrial subsurface.</title>
        <authorList>
            <person name="Probst A.J."/>
            <person name="Ladd B."/>
            <person name="Jarett J.K."/>
            <person name="Geller-Mcgrath D.E."/>
            <person name="Sieber C.M."/>
            <person name="Emerson J.B."/>
            <person name="Anantharaman K."/>
            <person name="Thomas B.C."/>
            <person name="Malmstrom R."/>
            <person name="Stieglmeier M."/>
            <person name="Klingl A."/>
            <person name="Woyke T."/>
            <person name="Ryan C.M."/>
            <person name="Banfield J.F."/>
        </authorList>
    </citation>
    <scope>NUCLEOTIDE SEQUENCE [LARGE SCALE GENOMIC DNA]</scope>
    <source>
        <strain evidence="10">CG11_big_fil_rev_8_21_14_0_20_39_34</strain>
    </source>
</reference>
<dbReference type="InterPro" id="IPR001892">
    <property type="entry name" value="Ribosomal_uS13"/>
</dbReference>
<dbReference type="InterPro" id="IPR010979">
    <property type="entry name" value="Ribosomal_uS13-like_H2TH"/>
</dbReference>
<evidence type="ECO:0000256" key="2">
    <source>
        <dbReference type="ARBA" id="ARBA00022730"/>
    </source>
</evidence>
<evidence type="ECO:0000256" key="5">
    <source>
        <dbReference type="ARBA" id="ARBA00023274"/>
    </source>
</evidence>
<dbReference type="FunFam" id="1.10.8.50:FF:000001">
    <property type="entry name" value="30S ribosomal protein S13"/>
    <property type="match status" value="1"/>
</dbReference>
<keyword evidence="5 7" id="KW-0687">Ribonucleoprotein</keyword>
<evidence type="ECO:0000256" key="4">
    <source>
        <dbReference type="ARBA" id="ARBA00022980"/>
    </source>
</evidence>
<keyword evidence="2 7" id="KW-0699">rRNA-binding</keyword>
<dbReference type="EMBL" id="PCWN01000007">
    <property type="protein sequence ID" value="PIR04096.1"/>
    <property type="molecule type" value="Genomic_DNA"/>
</dbReference>
<dbReference type="PANTHER" id="PTHR10871:SF1">
    <property type="entry name" value="SMALL RIBOSOMAL SUBUNIT PROTEIN US13M"/>
    <property type="match status" value="1"/>
</dbReference>
<evidence type="ECO:0000256" key="6">
    <source>
        <dbReference type="ARBA" id="ARBA00035166"/>
    </source>
</evidence>
<dbReference type="GO" id="GO:0003735">
    <property type="term" value="F:structural constituent of ribosome"/>
    <property type="evidence" value="ECO:0007669"/>
    <property type="project" value="InterPro"/>
</dbReference>
<dbReference type="GO" id="GO:0000049">
    <property type="term" value="F:tRNA binding"/>
    <property type="evidence" value="ECO:0007669"/>
    <property type="project" value="UniProtKB-UniRule"/>
</dbReference>
<comment type="subunit">
    <text evidence="7">Part of the 30S ribosomal subunit. Forms a loose heterodimer with protein S19. Forms two bridges to the 50S subunit in the 70S ribosome.</text>
</comment>
<dbReference type="GO" id="GO:0015935">
    <property type="term" value="C:small ribosomal subunit"/>
    <property type="evidence" value="ECO:0007669"/>
    <property type="project" value="TreeGrafter"/>
</dbReference>
<protein>
    <recommendedName>
        <fullName evidence="6 7">Small ribosomal subunit protein uS13</fullName>
    </recommendedName>
</protein>